<keyword evidence="6" id="KW-0742">SOS response</keyword>
<evidence type="ECO:0000256" key="4">
    <source>
        <dbReference type="ARBA" id="ARBA00022813"/>
    </source>
</evidence>
<dbReference type="CDD" id="cd06529">
    <property type="entry name" value="S24_LexA-like"/>
    <property type="match status" value="1"/>
</dbReference>
<evidence type="ECO:0000256" key="6">
    <source>
        <dbReference type="ARBA" id="ARBA00023236"/>
    </source>
</evidence>
<dbReference type="AlphaFoldDB" id="A0A1I7MNB3"/>
<dbReference type="GO" id="GO:0009432">
    <property type="term" value="P:SOS response"/>
    <property type="evidence" value="ECO:0007669"/>
    <property type="project" value="UniProtKB-KW"/>
</dbReference>
<dbReference type="InterPro" id="IPR006197">
    <property type="entry name" value="Peptidase_S24_LexA"/>
</dbReference>
<dbReference type="STRING" id="574650.SAMN04487966_10738"/>
<dbReference type="EMBL" id="FPCG01000007">
    <property type="protein sequence ID" value="SFV23379.1"/>
    <property type="molecule type" value="Genomic_DNA"/>
</dbReference>
<evidence type="ECO:0000313" key="11">
    <source>
        <dbReference type="Proteomes" id="UP000198881"/>
    </source>
</evidence>
<gene>
    <name evidence="10" type="ORF">SAMN04487966_10738</name>
</gene>
<keyword evidence="3 7" id="KW-0378">Hydrolase</keyword>
<dbReference type="PRINTS" id="PR00726">
    <property type="entry name" value="LEXASERPTASE"/>
</dbReference>
<sequence length="133" mass="14039">MTVQPAGAGQSPRAHGFPSPARDYLDGGIDLNRELIRDRTSTFILRVAGQAMSGAGISDGDELIVDRAAVPQDGSVVVAVVDGELLVRRLLLEVRGGERAVALATEDGAAPLVLEDPDRLQVWGVATCCLHRL</sequence>
<evidence type="ECO:0000256" key="8">
    <source>
        <dbReference type="SAM" id="MobiDB-lite"/>
    </source>
</evidence>
<dbReference type="PANTHER" id="PTHR33516:SF2">
    <property type="entry name" value="LEXA REPRESSOR-RELATED"/>
    <property type="match status" value="1"/>
</dbReference>
<keyword evidence="11" id="KW-1185">Reference proteome</keyword>
<comment type="similarity">
    <text evidence="1 7">Belongs to the peptidase S24 family.</text>
</comment>
<evidence type="ECO:0000256" key="3">
    <source>
        <dbReference type="ARBA" id="ARBA00022801"/>
    </source>
</evidence>
<feature type="domain" description="Peptidase S24/S26A/S26B/S26C" evidence="9">
    <location>
        <begin position="14"/>
        <end position="95"/>
    </location>
</feature>
<evidence type="ECO:0000256" key="7">
    <source>
        <dbReference type="RuleBase" id="RU003991"/>
    </source>
</evidence>
<feature type="region of interest" description="Disordered" evidence="8">
    <location>
        <begin position="1"/>
        <end position="20"/>
    </location>
</feature>
<keyword evidence="4 7" id="KW-0068">Autocatalytic cleavage</keyword>
<keyword evidence="2" id="KW-0227">DNA damage</keyword>
<dbReference type="Pfam" id="PF00717">
    <property type="entry name" value="Peptidase_S24"/>
    <property type="match status" value="1"/>
</dbReference>
<evidence type="ECO:0000256" key="2">
    <source>
        <dbReference type="ARBA" id="ARBA00022763"/>
    </source>
</evidence>
<evidence type="ECO:0000259" key="9">
    <source>
        <dbReference type="Pfam" id="PF00717"/>
    </source>
</evidence>
<accession>A0A1I7MNB3</accession>
<dbReference type="InterPro" id="IPR050077">
    <property type="entry name" value="LexA_repressor"/>
</dbReference>
<dbReference type="GO" id="GO:0003677">
    <property type="term" value="F:DNA binding"/>
    <property type="evidence" value="ECO:0007669"/>
    <property type="project" value="InterPro"/>
</dbReference>
<name>A0A1I7MNB3_9MICC</name>
<dbReference type="RefSeq" id="WP_245760709.1">
    <property type="nucleotide sequence ID" value="NZ_CAMIGK010000009.1"/>
</dbReference>
<proteinExistence type="inferred from homology"/>
<dbReference type="SUPFAM" id="SSF51306">
    <property type="entry name" value="LexA/Signal peptidase"/>
    <property type="match status" value="1"/>
</dbReference>
<dbReference type="Gene3D" id="2.10.109.10">
    <property type="entry name" value="Umud Fragment, subunit A"/>
    <property type="match status" value="1"/>
</dbReference>
<evidence type="ECO:0000313" key="10">
    <source>
        <dbReference type="EMBL" id="SFV23379.1"/>
    </source>
</evidence>
<dbReference type="GO" id="GO:0016787">
    <property type="term" value="F:hydrolase activity"/>
    <property type="evidence" value="ECO:0007669"/>
    <property type="project" value="UniProtKB-KW"/>
</dbReference>
<evidence type="ECO:0000256" key="1">
    <source>
        <dbReference type="ARBA" id="ARBA00007484"/>
    </source>
</evidence>
<protein>
    <submittedName>
        <fullName evidence="10">DNA polymerase V</fullName>
    </submittedName>
</protein>
<evidence type="ECO:0000256" key="5">
    <source>
        <dbReference type="ARBA" id="ARBA00023204"/>
    </source>
</evidence>
<reference evidence="10 11" key="1">
    <citation type="submission" date="2016-10" db="EMBL/GenBank/DDBJ databases">
        <authorList>
            <person name="de Groot N.N."/>
        </authorList>
    </citation>
    <scope>NUCLEOTIDE SEQUENCE [LARGE SCALE GENOMIC DNA]</scope>
    <source>
        <strain evidence="10 11">CGMCC 1.7054</strain>
    </source>
</reference>
<dbReference type="NCBIfam" id="NF007621">
    <property type="entry name" value="PRK10276.1"/>
    <property type="match status" value="1"/>
</dbReference>
<dbReference type="InterPro" id="IPR015927">
    <property type="entry name" value="Peptidase_S24_S26A/B/C"/>
</dbReference>
<keyword evidence="5" id="KW-0234">DNA repair</keyword>
<dbReference type="GO" id="GO:0006281">
    <property type="term" value="P:DNA repair"/>
    <property type="evidence" value="ECO:0007669"/>
    <property type="project" value="UniProtKB-KW"/>
</dbReference>
<dbReference type="InterPro" id="IPR039418">
    <property type="entry name" value="LexA-like"/>
</dbReference>
<dbReference type="InterPro" id="IPR036286">
    <property type="entry name" value="LexA/Signal_pep-like_sf"/>
</dbReference>
<dbReference type="PANTHER" id="PTHR33516">
    <property type="entry name" value="LEXA REPRESSOR"/>
    <property type="match status" value="1"/>
</dbReference>
<organism evidence="10 11">
    <name type="scientific">Micrococcus terreus</name>
    <dbReference type="NCBI Taxonomy" id="574650"/>
    <lineage>
        <taxon>Bacteria</taxon>
        <taxon>Bacillati</taxon>
        <taxon>Actinomycetota</taxon>
        <taxon>Actinomycetes</taxon>
        <taxon>Micrococcales</taxon>
        <taxon>Micrococcaceae</taxon>
        <taxon>Micrococcus</taxon>
    </lineage>
</organism>
<dbReference type="Proteomes" id="UP000198881">
    <property type="component" value="Unassembled WGS sequence"/>
</dbReference>
<dbReference type="GO" id="GO:0006355">
    <property type="term" value="P:regulation of DNA-templated transcription"/>
    <property type="evidence" value="ECO:0007669"/>
    <property type="project" value="InterPro"/>
</dbReference>